<organism evidence="17 18">
    <name type="scientific">Sulfobacillus benefaciens</name>
    <dbReference type="NCBI Taxonomy" id="453960"/>
    <lineage>
        <taxon>Bacteria</taxon>
        <taxon>Bacillati</taxon>
        <taxon>Bacillota</taxon>
        <taxon>Clostridia</taxon>
        <taxon>Eubacteriales</taxon>
        <taxon>Clostridiales Family XVII. Incertae Sedis</taxon>
        <taxon>Sulfobacillus</taxon>
    </lineage>
</organism>
<dbReference type="Gene3D" id="3.30.390.30">
    <property type="match status" value="1"/>
</dbReference>
<comment type="similarity">
    <text evidence="1 14">Belongs to the class-I pyridine nucleotide-disulfide oxidoreductase family.</text>
</comment>
<evidence type="ECO:0000256" key="6">
    <source>
        <dbReference type="ARBA" id="ARBA00023002"/>
    </source>
</evidence>
<evidence type="ECO:0000256" key="12">
    <source>
        <dbReference type="PIRSR" id="PIRSR000350-3"/>
    </source>
</evidence>
<reference evidence="17 18" key="1">
    <citation type="journal article" date="2014" name="BMC Genomics">
        <title>Comparison of environmental and isolate Sulfobacillus genomes reveals diverse carbon, sulfur, nitrogen, and hydrogen metabolisms.</title>
        <authorList>
            <person name="Justice N.B."/>
            <person name="Norman A."/>
            <person name="Brown C.T."/>
            <person name="Singh A."/>
            <person name="Thomas B.C."/>
            <person name="Banfield J.F."/>
        </authorList>
    </citation>
    <scope>NUCLEOTIDE SEQUENCE [LARGE SCALE GENOMIC DNA]</scope>
    <source>
        <strain evidence="17">AMDSBA1</strain>
    </source>
</reference>
<evidence type="ECO:0000259" key="15">
    <source>
        <dbReference type="Pfam" id="PF02852"/>
    </source>
</evidence>
<comment type="miscellaneous">
    <text evidence="14">The active site is a redox-active disulfide bond.</text>
</comment>
<protein>
    <recommendedName>
        <fullName evidence="3 14">Dihydrolipoyl dehydrogenase</fullName>
        <ecNumber evidence="2 14">1.8.1.4</ecNumber>
    </recommendedName>
</protein>
<dbReference type="InterPro" id="IPR036188">
    <property type="entry name" value="FAD/NAD-bd_sf"/>
</dbReference>
<evidence type="ECO:0000256" key="1">
    <source>
        <dbReference type="ARBA" id="ARBA00007532"/>
    </source>
</evidence>
<evidence type="ECO:0000256" key="11">
    <source>
        <dbReference type="PIRSR" id="PIRSR000350-2"/>
    </source>
</evidence>
<feature type="binding site" evidence="12">
    <location>
        <begin position="184"/>
        <end position="191"/>
    </location>
    <ligand>
        <name>NAD(+)</name>
        <dbReference type="ChEBI" id="CHEBI:57540"/>
    </ligand>
</feature>
<proteinExistence type="inferred from homology"/>
<keyword evidence="8" id="KW-1015">Disulfide bond</keyword>
<dbReference type="GO" id="GO:0050660">
    <property type="term" value="F:flavin adenine dinucleotide binding"/>
    <property type="evidence" value="ECO:0007669"/>
    <property type="project" value="InterPro"/>
</dbReference>
<dbReference type="InterPro" id="IPR016156">
    <property type="entry name" value="FAD/NAD-linked_Rdtase_dimer_sf"/>
</dbReference>
<evidence type="ECO:0000256" key="13">
    <source>
        <dbReference type="PIRSR" id="PIRSR000350-4"/>
    </source>
</evidence>
<dbReference type="PANTHER" id="PTHR22912:SF160">
    <property type="entry name" value="DIHYDROLIPOYL DEHYDROGENASE"/>
    <property type="match status" value="1"/>
</dbReference>
<dbReference type="Pfam" id="PF07992">
    <property type="entry name" value="Pyr_redox_2"/>
    <property type="match status" value="1"/>
</dbReference>
<comment type="cofactor">
    <cofactor evidence="12 14">
        <name>FAD</name>
        <dbReference type="ChEBI" id="CHEBI:57692"/>
    </cofactor>
    <text evidence="12 14">Binds 1 FAD per subunit.</text>
</comment>
<dbReference type="AlphaFoldDB" id="A0A2T2X943"/>
<dbReference type="InterPro" id="IPR004099">
    <property type="entry name" value="Pyr_nucl-diS_OxRdtase_dimer"/>
</dbReference>
<dbReference type="PIRSF" id="PIRSF000350">
    <property type="entry name" value="Mercury_reductase_MerA"/>
    <property type="match status" value="1"/>
</dbReference>
<evidence type="ECO:0000256" key="9">
    <source>
        <dbReference type="ARBA" id="ARBA00023284"/>
    </source>
</evidence>
<name>A0A2T2X943_9FIRM</name>
<dbReference type="EMBL" id="PXYT01000005">
    <property type="protein sequence ID" value="PSR31033.1"/>
    <property type="molecule type" value="Genomic_DNA"/>
</dbReference>
<keyword evidence="5 12" id="KW-0274">FAD</keyword>
<evidence type="ECO:0000256" key="7">
    <source>
        <dbReference type="ARBA" id="ARBA00023027"/>
    </source>
</evidence>
<dbReference type="FunFam" id="3.30.390.30:FF:000001">
    <property type="entry name" value="Dihydrolipoyl dehydrogenase"/>
    <property type="match status" value="1"/>
</dbReference>
<evidence type="ECO:0000259" key="16">
    <source>
        <dbReference type="Pfam" id="PF07992"/>
    </source>
</evidence>
<gene>
    <name evidence="17" type="primary">lpdA</name>
    <name evidence="17" type="ORF">C7B43_04070</name>
</gene>
<feature type="active site" description="Proton acceptor" evidence="11">
    <location>
        <position position="445"/>
    </location>
</feature>
<keyword evidence="9 14" id="KW-0676">Redox-active center</keyword>
<evidence type="ECO:0000256" key="2">
    <source>
        <dbReference type="ARBA" id="ARBA00012608"/>
    </source>
</evidence>
<feature type="disulfide bond" description="Redox-active" evidence="13">
    <location>
        <begin position="47"/>
        <end position="52"/>
    </location>
</feature>
<evidence type="ECO:0000256" key="4">
    <source>
        <dbReference type="ARBA" id="ARBA00022630"/>
    </source>
</evidence>
<dbReference type="NCBIfam" id="TIGR01350">
    <property type="entry name" value="lipoamide_DH"/>
    <property type="match status" value="1"/>
</dbReference>
<dbReference type="Gene3D" id="3.50.50.60">
    <property type="entry name" value="FAD/NAD(P)-binding domain"/>
    <property type="match status" value="2"/>
</dbReference>
<dbReference type="InterPro" id="IPR050151">
    <property type="entry name" value="Class-I_Pyr_Nuc-Dis_Oxidored"/>
</dbReference>
<dbReference type="PANTHER" id="PTHR22912">
    <property type="entry name" value="DISULFIDE OXIDOREDUCTASE"/>
    <property type="match status" value="1"/>
</dbReference>
<dbReference type="InterPro" id="IPR012999">
    <property type="entry name" value="Pyr_OxRdtase_I_AS"/>
</dbReference>
<accession>A0A2T2X943</accession>
<dbReference type="PRINTS" id="PR00411">
    <property type="entry name" value="PNDRDTASEI"/>
</dbReference>
<dbReference type="SUPFAM" id="SSF55424">
    <property type="entry name" value="FAD/NAD-linked reductases, dimerisation (C-terminal) domain"/>
    <property type="match status" value="1"/>
</dbReference>
<evidence type="ECO:0000256" key="5">
    <source>
        <dbReference type="ARBA" id="ARBA00022827"/>
    </source>
</evidence>
<dbReference type="InterPro" id="IPR023753">
    <property type="entry name" value="FAD/NAD-binding_dom"/>
</dbReference>
<evidence type="ECO:0000256" key="3">
    <source>
        <dbReference type="ARBA" id="ARBA00016961"/>
    </source>
</evidence>
<dbReference type="InterPro" id="IPR006258">
    <property type="entry name" value="Lipoamide_DH"/>
</dbReference>
<dbReference type="Pfam" id="PF02852">
    <property type="entry name" value="Pyr_redox_dim"/>
    <property type="match status" value="1"/>
</dbReference>
<feature type="domain" description="Pyridine nucleotide-disulphide oxidoreductase dimerisation" evidence="15">
    <location>
        <begin position="347"/>
        <end position="456"/>
    </location>
</feature>
<comment type="catalytic activity">
    <reaction evidence="10 14">
        <text>N(6)-[(R)-dihydrolipoyl]-L-lysyl-[protein] + NAD(+) = N(6)-[(R)-lipoyl]-L-lysyl-[protein] + NADH + H(+)</text>
        <dbReference type="Rhea" id="RHEA:15045"/>
        <dbReference type="Rhea" id="RHEA-COMP:10474"/>
        <dbReference type="Rhea" id="RHEA-COMP:10475"/>
        <dbReference type="ChEBI" id="CHEBI:15378"/>
        <dbReference type="ChEBI" id="CHEBI:57540"/>
        <dbReference type="ChEBI" id="CHEBI:57945"/>
        <dbReference type="ChEBI" id="CHEBI:83099"/>
        <dbReference type="ChEBI" id="CHEBI:83100"/>
        <dbReference type="EC" id="1.8.1.4"/>
    </reaction>
</comment>
<evidence type="ECO:0000313" key="18">
    <source>
        <dbReference type="Proteomes" id="UP000242699"/>
    </source>
</evidence>
<dbReference type="PRINTS" id="PR00368">
    <property type="entry name" value="FADPNR"/>
</dbReference>
<feature type="binding site" evidence="12">
    <location>
        <begin position="147"/>
        <end position="149"/>
    </location>
    <ligand>
        <name>FAD</name>
        <dbReference type="ChEBI" id="CHEBI:57692"/>
    </ligand>
</feature>
<evidence type="ECO:0000256" key="8">
    <source>
        <dbReference type="ARBA" id="ARBA00023157"/>
    </source>
</evidence>
<evidence type="ECO:0000313" key="17">
    <source>
        <dbReference type="EMBL" id="PSR31033.1"/>
    </source>
</evidence>
<feature type="binding site" evidence="12">
    <location>
        <position position="272"/>
    </location>
    <ligand>
        <name>NAD(+)</name>
        <dbReference type="ChEBI" id="CHEBI:57540"/>
    </ligand>
</feature>
<evidence type="ECO:0000256" key="14">
    <source>
        <dbReference type="RuleBase" id="RU003692"/>
    </source>
</evidence>
<dbReference type="SUPFAM" id="SSF51905">
    <property type="entry name" value="FAD/NAD(P)-binding domain"/>
    <property type="match status" value="1"/>
</dbReference>
<feature type="binding site" evidence="12">
    <location>
        <position position="313"/>
    </location>
    <ligand>
        <name>FAD</name>
        <dbReference type="ChEBI" id="CHEBI:57692"/>
    </ligand>
</feature>
<feature type="domain" description="FAD/NAD(P)-binding" evidence="16">
    <location>
        <begin position="11"/>
        <end position="328"/>
    </location>
</feature>
<feature type="binding site" evidence="12">
    <location>
        <position position="56"/>
    </location>
    <ligand>
        <name>FAD</name>
        <dbReference type="ChEBI" id="CHEBI:57692"/>
    </ligand>
</feature>
<dbReference type="InterPro" id="IPR001100">
    <property type="entry name" value="Pyr_nuc-diS_OxRdtase"/>
</dbReference>
<keyword evidence="12" id="KW-0547">Nucleotide-binding</keyword>
<evidence type="ECO:0000256" key="10">
    <source>
        <dbReference type="ARBA" id="ARBA00049187"/>
    </source>
</evidence>
<feature type="binding site" evidence="12">
    <location>
        <position position="207"/>
    </location>
    <ligand>
        <name>NAD(+)</name>
        <dbReference type="ChEBI" id="CHEBI:57540"/>
    </ligand>
</feature>
<dbReference type="GO" id="GO:0006103">
    <property type="term" value="P:2-oxoglutarate metabolic process"/>
    <property type="evidence" value="ECO:0007669"/>
    <property type="project" value="TreeGrafter"/>
</dbReference>
<comment type="caution">
    <text evidence="17">The sequence shown here is derived from an EMBL/GenBank/DDBJ whole genome shotgun (WGS) entry which is preliminary data.</text>
</comment>
<keyword evidence="4 14" id="KW-0285">Flavoprotein</keyword>
<dbReference type="Proteomes" id="UP000242699">
    <property type="component" value="Unassembled WGS sequence"/>
</dbReference>
<keyword evidence="6 14" id="KW-0560">Oxidoreductase</keyword>
<dbReference type="GO" id="GO:0004148">
    <property type="term" value="F:dihydrolipoyl dehydrogenase (NADH) activity"/>
    <property type="evidence" value="ECO:0007669"/>
    <property type="project" value="UniProtKB-EC"/>
</dbReference>
<sequence>MVVGELTENADLVIVGGGPGGYVAAIRAAELGREVLLVERGDIGGVCLNVGCIPSKAIITVADQLYRIRHAGSLGLLAGDVEVSIQGVKAFKQQVVNRLTGGVRQLLKVHGVTVKKAEAYFLGSGLLRVVSEYETEKVAFKQAIVATGSHARLLPGIPLDGQVVIDSTALLDFERIPDHLVVVGGGYIGLELGTAFRKFGSRVTVVEATASLLPGTDPRLVRVLTRRLAELDIAVHLNTQVAHFEVHDQEAVLTLSNGRGTLTADQVLLSVGRQPNTENLNLGAAGITPDDNGRIPVDERLRTHNPSIAAIGDIVPGPLLAHKASYQGKIAAESLSGLPSAADAVVIPAVIFTDPEIAVAGLSEEAAQAAGYKTVVGRFPFAANGRALTLDQSLGEAVVVADEPTGLLLGLGIVGPEASNVIAEGGLALEMGATLEDLAMTIHAHPTLPETLMEAAEAALGRPIHIAPKRGVGRERS</sequence>
<keyword evidence="7 12" id="KW-0520">NAD</keyword>
<dbReference type="EC" id="1.8.1.4" evidence="2 14"/>
<dbReference type="PROSITE" id="PS00076">
    <property type="entry name" value="PYRIDINE_REDOX_1"/>
    <property type="match status" value="1"/>
</dbReference>